<evidence type="ECO:0000256" key="1">
    <source>
        <dbReference type="SAM" id="MobiDB-lite"/>
    </source>
</evidence>
<dbReference type="PANTHER" id="PTHR28457">
    <property type="entry name" value="COILED-COIL DOMAIN-CONTAINING PROTEIN 189"/>
    <property type="match status" value="1"/>
</dbReference>
<organism evidence="2 3">
    <name type="scientific">Leishmania tarentolae</name>
    <name type="common">Sauroleishmania tarentolae</name>
    <dbReference type="NCBI Taxonomy" id="5689"/>
    <lineage>
        <taxon>Eukaryota</taxon>
        <taxon>Discoba</taxon>
        <taxon>Euglenozoa</taxon>
        <taxon>Kinetoplastea</taxon>
        <taxon>Metakinetoplastina</taxon>
        <taxon>Trypanosomatida</taxon>
        <taxon>Trypanosomatidae</taxon>
        <taxon>Leishmaniinae</taxon>
        <taxon>Leishmania</taxon>
        <taxon>lizard Leishmania</taxon>
    </lineage>
</organism>
<gene>
    <name evidence="2" type="ORF">LtaPh_3610400</name>
</gene>
<keyword evidence="3" id="KW-1185">Reference proteome</keyword>
<dbReference type="EMBL" id="BLBS01000057">
    <property type="protein sequence ID" value="GET93170.1"/>
    <property type="molecule type" value="Genomic_DNA"/>
</dbReference>
<comment type="caution">
    <text evidence="2">The sequence shown here is derived from an EMBL/GenBank/DDBJ whole genome shotgun (WGS) entry which is preliminary data.</text>
</comment>
<dbReference type="Proteomes" id="UP000419144">
    <property type="component" value="Unassembled WGS sequence"/>
</dbReference>
<reference evidence="2" key="1">
    <citation type="submission" date="2019-11" db="EMBL/GenBank/DDBJ databases">
        <title>Leishmania tarentolae CDS.</title>
        <authorList>
            <person name="Goto Y."/>
            <person name="Yamagishi J."/>
        </authorList>
    </citation>
    <scope>NUCLEOTIDE SEQUENCE [LARGE SCALE GENOMIC DNA]</scope>
    <source>
        <strain evidence="2">Parrot Tar II</strain>
    </source>
</reference>
<dbReference type="OrthoDB" id="425082at2759"/>
<name>A0A640KTT3_LEITA</name>
<dbReference type="Pfam" id="PF14769">
    <property type="entry name" value="CLAMP"/>
    <property type="match status" value="1"/>
</dbReference>
<evidence type="ECO:0000313" key="3">
    <source>
        <dbReference type="Proteomes" id="UP000419144"/>
    </source>
</evidence>
<sequence length="285" mass="32286">MAHCLTWQVLDQRQTGECLGAVDLEALRVVIKRIDEDRDGVLLHSDERTAAQVNVLLDLYGHLILFAKASQLSPFKTSTLFGIVYHVHEASMNDHLSRFHSYDLLRELVVRHSVHRPPYSTMVFNVREVQDIDTYMMSTYYRHYKMYVYCFVPREVASLRTVMLNDTAEAPPMQLPPLSAAIREDAWKEKVQEKARTLEEAEMEEQLIASDAVSEAQKNAGTLDNSTFLAGVRVQLEAIRDAVSTKSSARLDVLEEKLTAIEAKVNETQAGSSRGRQSSRVSSRK</sequence>
<feature type="region of interest" description="Disordered" evidence="1">
    <location>
        <begin position="262"/>
        <end position="285"/>
    </location>
</feature>
<feature type="compositionally biased region" description="Low complexity" evidence="1">
    <location>
        <begin position="272"/>
        <end position="285"/>
    </location>
</feature>
<dbReference type="AlphaFoldDB" id="A0A640KTT3"/>
<accession>A0A640KTT3</accession>
<evidence type="ECO:0000313" key="2">
    <source>
        <dbReference type="EMBL" id="GET93170.1"/>
    </source>
</evidence>
<proteinExistence type="predicted"/>
<protein>
    <recommendedName>
        <fullName evidence="4">Flagellar C1a complex subunit C1a-32</fullName>
    </recommendedName>
</protein>
<dbReference type="InterPro" id="IPR032727">
    <property type="entry name" value="CLAMP"/>
</dbReference>
<evidence type="ECO:0008006" key="4">
    <source>
        <dbReference type="Google" id="ProtNLM"/>
    </source>
</evidence>
<dbReference type="VEuPathDB" id="TriTrypDB:LtaPh_3610400"/>
<dbReference type="PANTHER" id="PTHR28457:SF1">
    <property type="entry name" value="CILIA- AND FLAGELLA-ASSOCIATED PROTEIN 119"/>
    <property type="match status" value="1"/>
</dbReference>